<proteinExistence type="predicted"/>
<dbReference type="PANTHER" id="PTHR21503:SF8">
    <property type="entry name" value="F-BOX ASSOCIATED DOMAIN-CONTAINING PROTEIN-RELATED"/>
    <property type="match status" value="1"/>
</dbReference>
<evidence type="ECO:0000313" key="2">
    <source>
        <dbReference type="EMBL" id="CAI5439053.1"/>
    </source>
</evidence>
<dbReference type="Proteomes" id="UP001152747">
    <property type="component" value="Unassembled WGS sequence"/>
</dbReference>
<organism evidence="2 3">
    <name type="scientific">Caenorhabditis angaria</name>
    <dbReference type="NCBI Taxonomy" id="860376"/>
    <lineage>
        <taxon>Eukaryota</taxon>
        <taxon>Metazoa</taxon>
        <taxon>Ecdysozoa</taxon>
        <taxon>Nematoda</taxon>
        <taxon>Chromadorea</taxon>
        <taxon>Rhabditida</taxon>
        <taxon>Rhabditina</taxon>
        <taxon>Rhabditomorpha</taxon>
        <taxon>Rhabditoidea</taxon>
        <taxon>Rhabditidae</taxon>
        <taxon>Peloderinae</taxon>
        <taxon>Caenorhabditis</taxon>
    </lineage>
</organism>
<dbReference type="EMBL" id="CANHGI010000001">
    <property type="protein sequence ID" value="CAI5439053.1"/>
    <property type="molecule type" value="Genomic_DNA"/>
</dbReference>
<dbReference type="InterPro" id="IPR001810">
    <property type="entry name" value="F-box_dom"/>
</dbReference>
<keyword evidence="3" id="KW-1185">Reference proteome</keyword>
<reference evidence="2" key="1">
    <citation type="submission" date="2022-11" db="EMBL/GenBank/DDBJ databases">
        <authorList>
            <person name="Kikuchi T."/>
        </authorList>
    </citation>
    <scope>NUCLEOTIDE SEQUENCE</scope>
    <source>
        <strain evidence="2">PS1010</strain>
    </source>
</reference>
<evidence type="ECO:0000313" key="3">
    <source>
        <dbReference type="Proteomes" id="UP001152747"/>
    </source>
</evidence>
<name>A0A9P1I5W0_9PELO</name>
<feature type="domain" description="F-box" evidence="1">
    <location>
        <begin position="29"/>
        <end position="65"/>
    </location>
</feature>
<protein>
    <recommendedName>
        <fullName evidence="1">F-box domain-containing protein</fullName>
    </recommendedName>
</protein>
<comment type="caution">
    <text evidence="2">The sequence shown here is derived from an EMBL/GenBank/DDBJ whole genome shotgun (WGS) entry which is preliminary data.</text>
</comment>
<dbReference type="AlphaFoldDB" id="A0A9P1I5W0"/>
<sequence>MSRKPRKRRAKSKYVSDKKQKADPSLGFFDIPFEMREMIILEMDAKSRCKLAQCSTKCEIEVKRSKYHIYGLNVFDRFDTSYICVKVGDKSWHHSRKPDYAYSFNYDYSEEDPESRVYVSYCELEEDSDDLPNSFYKDPDDYFCENHEEKWTKVEDGDMKTVVLKYLTNYLDTYHNSIREFEFRHEMITVHDFNVKHLRRLRALEVTQQREDLLTSGFINFNQLSKMIRIWASETNLTFEQLCEFQGTRGCLRCNDFDDKTIKKYLEMIKRGEKDNQLLNFVIMTPRNENLNMDYYTENLKSREKSDRPGMAAIQEICLMQQAILGPEYFGFTCKTFTDYRLGVAQFSIEEDSITVMAL</sequence>
<evidence type="ECO:0000259" key="1">
    <source>
        <dbReference type="Pfam" id="PF00646"/>
    </source>
</evidence>
<accession>A0A9P1I5W0</accession>
<dbReference type="PANTHER" id="PTHR21503">
    <property type="entry name" value="F-BOX-CONTAINING HYPOTHETICAL PROTEIN C.ELEGANS"/>
    <property type="match status" value="1"/>
</dbReference>
<gene>
    <name evidence="2" type="ORF">CAMP_LOCUS1690</name>
</gene>
<dbReference type="Pfam" id="PF00646">
    <property type="entry name" value="F-box"/>
    <property type="match status" value="1"/>
</dbReference>